<gene>
    <name evidence="2" type="ORF">GB864_17635</name>
</gene>
<dbReference type="Proteomes" id="UP000438182">
    <property type="component" value="Unassembled WGS sequence"/>
</dbReference>
<dbReference type="RefSeq" id="WP_160427000.1">
    <property type="nucleotide sequence ID" value="NZ_WSTA01000130.1"/>
</dbReference>
<proteinExistence type="predicted"/>
<sequence length="140" mass="15144">MFDKLIGMAVLPASDQARARAFWHDVFGADPVRSDEGGDLYDLGGTPVFVYETQFAGTAQNTALGLVTADLDGDMAELRRRGVVFHEYDFPGLTTVDGVAELEGERSAWFSDSEGNIVSLMQPVPGDLDQLRAWTSAVAD</sequence>
<comment type="caution">
    <text evidence="2">The sequence shown here is derived from an EMBL/GenBank/DDBJ whole genome shotgun (WGS) entry which is preliminary data.</text>
</comment>
<dbReference type="Gene3D" id="3.10.180.10">
    <property type="entry name" value="2,3-Dihydroxybiphenyl 1,2-Dioxygenase, domain 1"/>
    <property type="match status" value="1"/>
</dbReference>
<accession>A0A6I4P5M5</accession>
<evidence type="ECO:0000313" key="2">
    <source>
        <dbReference type="EMBL" id="MWC00366.1"/>
    </source>
</evidence>
<dbReference type="SUPFAM" id="SSF54593">
    <property type="entry name" value="Glyoxalase/Bleomycin resistance protein/Dihydroxybiphenyl dioxygenase"/>
    <property type="match status" value="1"/>
</dbReference>
<dbReference type="EMBL" id="WSTA01000130">
    <property type="protein sequence ID" value="MWC00366.1"/>
    <property type="molecule type" value="Genomic_DNA"/>
</dbReference>
<evidence type="ECO:0000259" key="1">
    <source>
        <dbReference type="PROSITE" id="PS51819"/>
    </source>
</evidence>
<dbReference type="InterPro" id="IPR037523">
    <property type="entry name" value="VOC_core"/>
</dbReference>
<name>A0A6I4P5M5_9MICO</name>
<dbReference type="InterPro" id="IPR029068">
    <property type="entry name" value="Glyas_Bleomycin-R_OHBP_Dase"/>
</dbReference>
<keyword evidence="3" id="KW-1185">Reference proteome</keyword>
<reference evidence="2 3" key="1">
    <citation type="submission" date="2019-12" db="EMBL/GenBank/DDBJ databases">
        <authorList>
            <person name="Kim Y.S."/>
        </authorList>
    </citation>
    <scope>NUCLEOTIDE SEQUENCE [LARGE SCALE GENOMIC DNA]</scope>
    <source>
        <strain evidence="2 3">MMS17-SY077</strain>
    </source>
</reference>
<organism evidence="2 3">
    <name type="scientific">Agromyces seonyuensis</name>
    <dbReference type="NCBI Taxonomy" id="2662446"/>
    <lineage>
        <taxon>Bacteria</taxon>
        <taxon>Bacillati</taxon>
        <taxon>Actinomycetota</taxon>
        <taxon>Actinomycetes</taxon>
        <taxon>Micrococcales</taxon>
        <taxon>Microbacteriaceae</taxon>
        <taxon>Agromyces</taxon>
    </lineage>
</organism>
<evidence type="ECO:0000313" key="3">
    <source>
        <dbReference type="Proteomes" id="UP000438182"/>
    </source>
</evidence>
<dbReference type="PROSITE" id="PS51819">
    <property type="entry name" value="VOC"/>
    <property type="match status" value="1"/>
</dbReference>
<feature type="domain" description="VOC" evidence="1">
    <location>
        <begin position="5"/>
        <end position="123"/>
    </location>
</feature>
<protein>
    <submittedName>
        <fullName evidence="2">VOC family protein</fullName>
    </submittedName>
</protein>
<dbReference type="AlphaFoldDB" id="A0A6I4P5M5"/>